<organism evidence="1">
    <name type="scientific">Anguilla anguilla</name>
    <name type="common">European freshwater eel</name>
    <name type="synonym">Muraena anguilla</name>
    <dbReference type="NCBI Taxonomy" id="7936"/>
    <lineage>
        <taxon>Eukaryota</taxon>
        <taxon>Metazoa</taxon>
        <taxon>Chordata</taxon>
        <taxon>Craniata</taxon>
        <taxon>Vertebrata</taxon>
        <taxon>Euteleostomi</taxon>
        <taxon>Actinopterygii</taxon>
        <taxon>Neopterygii</taxon>
        <taxon>Teleostei</taxon>
        <taxon>Anguilliformes</taxon>
        <taxon>Anguillidae</taxon>
        <taxon>Anguilla</taxon>
    </lineage>
</organism>
<protein>
    <submittedName>
        <fullName evidence="1">Uncharacterized protein</fullName>
    </submittedName>
</protein>
<dbReference type="EMBL" id="GBXM01048393">
    <property type="protein sequence ID" value="JAH60184.1"/>
    <property type="molecule type" value="Transcribed_RNA"/>
</dbReference>
<proteinExistence type="predicted"/>
<sequence>MINFFCFDCKNKNFHENITVLAGLQTAGPALQTRMSVTE</sequence>
<evidence type="ECO:0000313" key="1">
    <source>
        <dbReference type="EMBL" id="JAH60184.1"/>
    </source>
</evidence>
<name>A0A0E9U2P1_ANGAN</name>
<reference evidence="1" key="1">
    <citation type="submission" date="2014-11" db="EMBL/GenBank/DDBJ databases">
        <authorList>
            <person name="Amaro Gonzalez C."/>
        </authorList>
    </citation>
    <scope>NUCLEOTIDE SEQUENCE</scope>
</reference>
<accession>A0A0E9U2P1</accession>
<dbReference type="AlphaFoldDB" id="A0A0E9U2P1"/>
<reference evidence="1" key="2">
    <citation type="journal article" date="2015" name="Fish Shellfish Immunol.">
        <title>Early steps in the European eel (Anguilla anguilla)-Vibrio vulnificus interaction in the gills: Role of the RtxA13 toxin.</title>
        <authorList>
            <person name="Callol A."/>
            <person name="Pajuelo D."/>
            <person name="Ebbesson L."/>
            <person name="Teles M."/>
            <person name="MacKenzie S."/>
            <person name="Amaro C."/>
        </authorList>
    </citation>
    <scope>NUCLEOTIDE SEQUENCE</scope>
</reference>